<name>A0ABS0B892_9GAMM</name>
<organism evidence="3 4">
    <name type="scientific">Lysobacter niastensis</name>
    <dbReference type="NCBI Taxonomy" id="380629"/>
    <lineage>
        <taxon>Bacteria</taxon>
        <taxon>Pseudomonadati</taxon>
        <taxon>Pseudomonadota</taxon>
        <taxon>Gammaproteobacteria</taxon>
        <taxon>Lysobacterales</taxon>
        <taxon>Lysobacteraceae</taxon>
        <taxon>Lysobacter</taxon>
    </lineage>
</organism>
<keyword evidence="1" id="KW-0472">Membrane</keyword>
<reference evidence="3 4" key="1">
    <citation type="submission" date="2020-11" db="EMBL/GenBank/DDBJ databases">
        <title>Draft Genome Sequence and Secondary Metabolite Biosynthetic Potential of the Lysobacter niastensis Type strain DSM 18481.</title>
        <authorList>
            <person name="Turrini P."/>
            <person name="Artuso I."/>
            <person name="Tescari M."/>
            <person name="Lugli G.A."/>
            <person name="Frangipani E."/>
            <person name="Ventura M."/>
            <person name="Visca P."/>
        </authorList>
    </citation>
    <scope>NUCLEOTIDE SEQUENCE [LARGE SCALE GENOMIC DNA]</scope>
    <source>
        <strain evidence="3 4">DSM 18481</strain>
    </source>
</reference>
<keyword evidence="1" id="KW-1133">Transmembrane helix</keyword>
<feature type="domain" description="DUF2231" evidence="2">
    <location>
        <begin position="3"/>
        <end position="137"/>
    </location>
</feature>
<evidence type="ECO:0000256" key="1">
    <source>
        <dbReference type="SAM" id="Phobius"/>
    </source>
</evidence>
<sequence length="142" mass="15292">MSHPLHPAFVHFPIATWTLATVADLASLHWGQPAWQFAGVTMAIGTLAALAAMATGFVELQKLEDGSPVIGAVNRHMLLMMAAWCCYATSLFLRLEGTSLTRPGMLSLGMSVIGFLVLCIAGWWGGRLVYEHGIGVRGRRPS</sequence>
<evidence type="ECO:0000259" key="2">
    <source>
        <dbReference type="Pfam" id="PF09990"/>
    </source>
</evidence>
<dbReference type="Proteomes" id="UP001429984">
    <property type="component" value="Unassembled WGS sequence"/>
</dbReference>
<evidence type="ECO:0000313" key="3">
    <source>
        <dbReference type="EMBL" id="MBF6024423.1"/>
    </source>
</evidence>
<dbReference type="InterPro" id="IPR019251">
    <property type="entry name" value="DUF2231_TM"/>
</dbReference>
<feature type="transmembrane region" description="Helical" evidence="1">
    <location>
        <begin position="107"/>
        <end position="130"/>
    </location>
</feature>
<feature type="transmembrane region" description="Helical" evidence="1">
    <location>
        <begin position="78"/>
        <end position="95"/>
    </location>
</feature>
<accession>A0ABS0B892</accession>
<gene>
    <name evidence="3" type="ORF">IU514_10315</name>
</gene>
<dbReference type="Pfam" id="PF09990">
    <property type="entry name" value="DUF2231"/>
    <property type="match status" value="1"/>
</dbReference>
<evidence type="ECO:0000313" key="4">
    <source>
        <dbReference type="Proteomes" id="UP001429984"/>
    </source>
</evidence>
<proteinExistence type="predicted"/>
<keyword evidence="4" id="KW-1185">Reference proteome</keyword>
<feature type="transmembrane region" description="Helical" evidence="1">
    <location>
        <begin position="34"/>
        <end position="58"/>
    </location>
</feature>
<keyword evidence="1" id="KW-0812">Transmembrane</keyword>
<protein>
    <submittedName>
        <fullName evidence="3">DUF2231 domain-containing protein</fullName>
    </submittedName>
</protein>
<dbReference type="RefSeq" id="WP_194931025.1">
    <property type="nucleotide sequence ID" value="NZ_JADLZT010000005.1"/>
</dbReference>
<dbReference type="EMBL" id="JADLZT010000005">
    <property type="protein sequence ID" value="MBF6024423.1"/>
    <property type="molecule type" value="Genomic_DNA"/>
</dbReference>
<comment type="caution">
    <text evidence="3">The sequence shown here is derived from an EMBL/GenBank/DDBJ whole genome shotgun (WGS) entry which is preliminary data.</text>
</comment>